<dbReference type="RefSeq" id="WP_172678243.1">
    <property type="nucleotide sequence ID" value="NZ_CABIXW010000001.1"/>
</dbReference>
<gene>
    <name evidence="5" type="primary">kfoC_1</name>
    <name evidence="5" type="ORF">ERS852492_00057</name>
</gene>
<sequence>MCKKIITIAIPVYNVEKYLRRCIDSIISQDIENCEILLVDDGSTDKSGEICDEYSKKYDFIKVIHQENKGLAAVRNRCVQEAEGEYISFIDSDDYILPGAYTYFKKVIKNENCDILTYGCVNVYEDSSEKKEIETNNYQDKLTVYSAQEAIDGMLILPEIDVITCNKVIRKSLYKDILYPVGKLYEDMFTNYKVIANAKKITSTNYNFYVYCHRGASIGGMKFTDRTMDLARAVKEVHDFGLSFCNENKYIEIGYLHWLIVVANSMIRSSYYKRDYIKKVQKYARHNVRKIISIDCLNKIRKIQMIIFAYSFPLYQCFYRLYINKYRQY</sequence>
<keyword evidence="3" id="KW-1133">Transmembrane helix</keyword>
<dbReference type="InterPro" id="IPR029044">
    <property type="entry name" value="Nucleotide-diphossugar_trans"/>
</dbReference>
<dbReference type="EMBL" id="CZBV01000001">
    <property type="protein sequence ID" value="CUQ79603.1"/>
    <property type="molecule type" value="Genomic_DNA"/>
</dbReference>
<evidence type="ECO:0000256" key="2">
    <source>
        <dbReference type="ARBA" id="ARBA00022679"/>
    </source>
</evidence>
<evidence type="ECO:0000256" key="3">
    <source>
        <dbReference type="SAM" id="Phobius"/>
    </source>
</evidence>
<keyword evidence="3" id="KW-0472">Membrane</keyword>
<evidence type="ECO:0000259" key="4">
    <source>
        <dbReference type="Pfam" id="PF00535"/>
    </source>
</evidence>
<feature type="domain" description="Glycosyltransferase 2-like" evidence="4">
    <location>
        <begin position="7"/>
        <end position="177"/>
    </location>
</feature>
<dbReference type="Gene3D" id="3.90.550.10">
    <property type="entry name" value="Spore Coat Polysaccharide Biosynthesis Protein SpsA, Chain A"/>
    <property type="match status" value="1"/>
</dbReference>
<dbReference type="Proteomes" id="UP000095780">
    <property type="component" value="Unassembled WGS sequence"/>
</dbReference>
<reference evidence="5 6" key="1">
    <citation type="submission" date="2015-09" db="EMBL/GenBank/DDBJ databases">
        <authorList>
            <consortium name="Pathogen Informatics"/>
        </authorList>
    </citation>
    <scope>NUCLEOTIDE SEQUENCE [LARGE SCALE GENOMIC DNA]</scope>
    <source>
        <strain evidence="5 6">2789STDY5834878</strain>
    </source>
</reference>
<evidence type="ECO:0000256" key="1">
    <source>
        <dbReference type="ARBA" id="ARBA00022676"/>
    </source>
</evidence>
<keyword evidence="3" id="KW-0812">Transmembrane</keyword>
<keyword evidence="2" id="KW-0808">Transferase</keyword>
<dbReference type="InterPro" id="IPR001173">
    <property type="entry name" value="Glyco_trans_2-like"/>
</dbReference>
<evidence type="ECO:0000313" key="5">
    <source>
        <dbReference type="EMBL" id="CUQ79603.1"/>
    </source>
</evidence>
<feature type="transmembrane region" description="Helical" evidence="3">
    <location>
        <begin position="303"/>
        <end position="323"/>
    </location>
</feature>
<keyword evidence="1" id="KW-0328">Glycosyltransferase</keyword>
<proteinExistence type="predicted"/>
<dbReference type="CDD" id="cd00761">
    <property type="entry name" value="Glyco_tranf_GTA_type"/>
    <property type="match status" value="1"/>
</dbReference>
<name>A0A174YWV7_9FIRM</name>
<organism evidence="5 6">
    <name type="scientific">Lachnospira eligens</name>
    <dbReference type="NCBI Taxonomy" id="39485"/>
    <lineage>
        <taxon>Bacteria</taxon>
        <taxon>Bacillati</taxon>
        <taxon>Bacillota</taxon>
        <taxon>Clostridia</taxon>
        <taxon>Lachnospirales</taxon>
        <taxon>Lachnospiraceae</taxon>
        <taxon>Lachnospira</taxon>
    </lineage>
</organism>
<evidence type="ECO:0000313" key="6">
    <source>
        <dbReference type="Proteomes" id="UP000095780"/>
    </source>
</evidence>
<accession>A0A174YWV7</accession>
<dbReference type="PANTHER" id="PTHR22916">
    <property type="entry name" value="GLYCOSYLTRANSFERASE"/>
    <property type="match status" value="1"/>
</dbReference>
<dbReference type="AlphaFoldDB" id="A0A174YWV7"/>
<protein>
    <submittedName>
        <fullName evidence="5">Chondroitin polymerase</fullName>
    </submittedName>
</protein>
<dbReference type="GO" id="GO:0016757">
    <property type="term" value="F:glycosyltransferase activity"/>
    <property type="evidence" value="ECO:0007669"/>
    <property type="project" value="UniProtKB-KW"/>
</dbReference>
<dbReference type="SUPFAM" id="SSF53448">
    <property type="entry name" value="Nucleotide-diphospho-sugar transferases"/>
    <property type="match status" value="1"/>
</dbReference>
<dbReference type="Pfam" id="PF00535">
    <property type="entry name" value="Glycos_transf_2"/>
    <property type="match status" value="1"/>
</dbReference>
<dbReference type="PANTHER" id="PTHR22916:SF51">
    <property type="entry name" value="GLYCOSYLTRANSFERASE EPSH-RELATED"/>
    <property type="match status" value="1"/>
</dbReference>